<organism evidence="2 3">
    <name type="scientific">Rhodocytophaga aerolata</name>
    <dbReference type="NCBI Taxonomy" id="455078"/>
    <lineage>
        <taxon>Bacteria</taxon>
        <taxon>Pseudomonadati</taxon>
        <taxon>Bacteroidota</taxon>
        <taxon>Cytophagia</taxon>
        <taxon>Cytophagales</taxon>
        <taxon>Rhodocytophagaceae</taxon>
        <taxon>Rhodocytophaga</taxon>
    </lineage>
</organism>
<evidence type="ECO:0000313" key="2">
    <source>
        <dbReference type="EMBL" id="MDO1451141.1"/>
    </source>
</evidence>
<sequence>MKKTFLIAFLLVSLVTVGFSQSTKGLARVTKMQGYEVYALCEPLREYEVVFDVTTGAKASSMLTGGVVNEGISDKLSQFVNRAMKEAKEKNQTFDAILYSGGKKVVAIKFKEAGNEKTKGIAKVNKLEGLEVYVMSEPMEDYETIIDVNTGLKAKSYLSGGLVNNSIEEDMAQYVRRTIREAEEAKKEKPEAVVYTGGKRAIGVKLKS</sequence>
<proteinExistence type="predicted"/>
<name>A0ABT8RGB0_9BACT</name>
<evidence type="ECO:0000256" key="1">
    <source>
        <dbReference type="SAM" id="SignalP"/>
    </source>
</evidence>
<feature type="chain" id="PRO_5045684038" description="DUF4252 domain-containing protein" evidence="1">
    <location>
        <begin position="21"/>
        <end position="208"/>
    </location>
</feature>
<keyword evidence="1" id="KW-0732">Signal</keyword>
<reference evidence="2" key="1">
    <citation type="submission" date="2023-07" db="EMBL/GenBank/DDBJ databases">
        <title>The genome sequence of Rhodocytophaga aerolata KACC 12507.</title>
        <authorList>
            <person name="Zhang X."/>
        </authorList>
    </citation>
    <scope>NUCLEOTIDE SEQUENCE</scope>
    <source>
        <strain evidence="2">KACC 12507</strain>
    </source>
</reference>
<dbReference type="Proteomes" id="UP001168528">
    <property type="component" value="Unassembled WGS sequence"/>
</dbReference>
<feature type="signal peptide" evidence="1">
    <location>
        <begin position="1"/>
        <end position="20"/>
    </location>
</feature>
<dbReference type="EMBL" id="JAUKPO010000044">
    <property type="protein sequence ID" value="MDO1451141.1"/>
    <property type="molecule type" value="Genomic_DNA"/>
</dbReference>
<comment type="caution">
    <text evidence="2">The sequence shown here is derived from an EMBL/GenBank/DDBJ whole genome shotgun (WGS) entry which is preliminary data.</text>
</comment>
<evidence type="ECO:0000313" key="3">
    <source>
        <dbReference type="Proteomes" id="UP001168528"/>
    </source>
</evidence>
<protein>
    <recommendedName>
        <fullName evidence="4">DUF4252 domain-containing protein</fullName>
    </recommendedName>
</protein>
<dbReference type="RefSeq" id="WP_302041941.1">
    <property type="nucleotide sequence ID" value="NZ_JAUKPO010000044.1"/>
</dbReference>
<gene>
    <name evidence="2" type="ORF">Q0590_33010</name>
</gene>
<accession>A0ABT8RGB0</accession>
<keyword evidence="3" id="KW-1185">Reference proteome</keyword>
<evidence type="ECO:0008006" key="4">
    <source>
        <dbReference type="Google" id="ProtNLM"/>
    </source>
</evidence>